<reference evidence="20 22" key="1">
    <citation type="submission" date="2015-02" db="EMBL/GenBank/DDBJ databases">
        <authorList>
            <person name="Chooi Y.-H."/>
        </authorList>
    </citation>
    <scope>NUCLEOTIDE SEQUENCE [LARGE SCALE GENOMIC DNA]</scope>
    <source>
        <strain evidence="20">E3</strain>
    </source>
</reference>
<dbReference type="PROSITE" id="PS50280">
    <property type="entry name" value="SET"/>
    <property type="match status" value="1"/>
</dbReference>
<keyword evidence="3" id="KW-0158">Chromosome</keyword>
<keyword evidence="8 12" id="KW-0863">Zinc-finger</keyword>
<feature type="domain" description="Phorbol-ester/DAG-type" evidence="15">
    <location>
        <begin position="35"/>
        <end position="71"/>
    </location>
</feature>
<gene>
    <name evidence="20" type="ORF">PBRA_004256</name>
    <name evidence="21" type="ORF">PLBR_LOCUS7619</name>
</gene>
<dbReference type="CDD" id="cd15566">
    <property type="entry name" value="PHD3_NSD"/>
    <property type="match status" value="1"/>
</dbReference>
<proteinExistence type="predicted"/>
<dbReference type="InterPro" id="IPR001005">
    <property type="entry name" value="SANT/Myb"/>
</dbReference>
<dbReference type="GO" id="GO:0042054">
    <property type="term" value="F:histone methyltransferase activity"/>
    <property type="evidence" value="ECO:0007669"/>
    <property type="project" value="InterPro"/>
</dbReference>
<dbReference type="SMART" id="SM00508">
    <property type="entry name" value="PostSET"/>
    <property type="match status" value="1"/>
</dbReference>
<dbReference type="InterPro" id="IPR002219">
    <property type="entry name" value="PKC_DAG/PE"/>
</dbReference>
<dbReference type="Gene3D" id="3.30.40.10">
    <property type="entry name" value="Zinc/RING finger domain, C3HC4 (zinc finger)"/>
    <property type="match status" value="1"/>
</dbReference>
<feature type="domain" description="Post-SET" evidence="17">
    <location>
        <begin position="614"/>
        <end position="630"/>
    </location>
</feature>
<dbReference type="GO" id="GO:0005634">
    <property type="term" value="C:nucleus"/>
    <property type="evidence" value="ECO:0007669"/>
    <property type="project" value="UniProtKB-SubCell"/>
</dbReference>
<keyword evidence="7" id="KW-0479">Metal-binding</keyword>
<evidence type="ECO:0000256" key="4">
    <source>
        <dbReference type="ARBA" id="ARBA00022603"/>
    </source>
</evidence>
<evidence type="ECO:0000256" key="7">
    <source>
        <dbReference type="ARBA" id="ARBA00022723"/>
    </source>
</evidence>
<dbReference type="AlphaFoldDB" id="A0A0G4IK82"/>
<dbReference type="InterPro" id="IPR009057">
    <property type="entry name" value="Homeodomain-like_sf"/>
</dbReference>
<dbReference type="SUPFAM" id="SSF82199">
    <property type="entry name" value="SET domain"/>
    <property type="match status" value="1"/>
</dbReference>
<dbReference type="InterPro" id="IPR001214">
    <property type="entry name" value="SET_dom"/>
</dbReference>
<dbReference type="Gene3D" id="2.170.270.10">
    <property type="entry name" value="SET domain"/>
    <property type="match status" value="1"/>
</dbReference>
<evidence type="ECO:0000256" key="11">
    <source>
        <dbReference type="ARBA" id="ARBA00023242"/>
    </source>
</evidence>
<dbReference type="STRING" id="37360.A0A0G4IK82"/>
<evidence type="ECO:0000313" key="23">
    <source>
        <dbReference type="Proteomes" id="UP000290189"/>
    </source>
</evidence>
<geneLocation type="mitochondrion" evidence="21"/>
<dbReference type="EMBL" id="CDSF01000024">
    <property type="protein sequence ID" value="CEO95530.1"/>
    <property type="molecule type" value="Genomic_DNA"/>
</dbReference>
<dbReference type="SMART" id="SM00717">
    <property type="entry name" value="SANT"/>
    <property type="match status" value="1"/>
</dbReference>
<evidence type="ECO:0000256" key="9">
    <source>
        <dbReference type="ARBA" id="ARBA00022833"/>
    </source>
</evidence>
<dbReference type="InterPro" id="IPR011011">
    <property type="entry name" value="Znf_FYVE_PHD"/>
</dbReference>
<evidence type="ECO:0000313" key="22">
    <source>
        <dbReference type="Proteomes" id="UP000039324"/>
    </source>
</evidence>
<dbReference type="Proteomes" id="UP000290189">
    <property type="component" value="Unassembled WGS sequence"/>
</dbReference>
<dbReference type="Pfam" id="PF00856">
    <property type="entry name" value="SET"/>
    <property type="match status" value="1"/>
</dbReference>
<dbReference type="SMART" id="SM00570">
    <property type="entry name" value="AWS"/>
    <property type="match status" value="1"/>
</dbReference>
<dbReference type="InterPro" id="IPR017930">
    <property type="entry name" value="Myb_dom"/>
</dbReference>
<feature type="compositionally biased region" description="Polar residues" evidence="13">
    <location>
        <begin position="316"/>
        <end position="326"/>
    </location>
</feature>
<evidence type="ECO:0000256" key="5">
    <source>
        <dbReference type="ARBA" id="ARBA00022679"/>
    </source>
</evidence>
<evidence type="ECO:0000256" key="3">
    <source>
        <dbReference type="ARBA" id="ARBA00022454"/>
    </source>
</evidence>
<dbReference type="GO" id="GO:0005694">
    <property type="term" value="C:chromosome"/>
    <property type="evidence" value="ECO:0007669"/>
    <property type="project" value="UniProtKB-SubCell"/>
</dbReference>
<dbReference type="CDD" id="cd15489">
    <property type="entry name" value="PHD_SF"/>
    <property type="match status" value="1"/>
</dbReference>
<dbReference type="OrthoDB" id="422362at2759"/>
<evidence type="ECO:0000259" key="16">
    <source>
        <dbReference type="PROSITE" id="PS50280"/>
    </source>
</evidence>
<dbReference type="Pfam" id="PF00628">
    <property type="entry name" value="PHD"/>
    <property type="match status" value="1"/>
</dbReference>
<name>A0A0G4IK82_PLABS</name>
<evidence type="ECO:0000259" key="19">
    <source>
        <dbReference type="PROSITE" id="PS51294"/>
    </source>
</evidence>
<dbReference type="InterPro" id="IPR050777">
    <property type="entry name" value="SET2_Histone-Lys_MeTrsfase"/>
</dbReference>
<dbReference type="PROSITE" id="PS50081">
    <property type="entry name" value="ZF_DAG_PE_2"/>
    <property type="match status" value="1"/>
</dbReference>
<dbReference type="PROSITE" id="PS01359">
    <property type="entry name" value="ZF_PHD_1"/>
    <property type="match status" value="1"/>
</dbReference>
<dbReference type="InterPro" id="IPR046341">
    <property type="entry name" value="SET_dom_sf"/>
</dbReference>
<evidence type="ECO:0000259" key="15">
    <source>
        <dbReference type="PROSITE" id="PS50081"/>
    </source>
</evidence>
<feature type="region of interest" description="Disordered" evidence="13">
    <location>
        <begin position="711"/>
        <end position="730"/>
    </location>
</feature>
<feature type="compositionally biased region" description="Polar residues" evidence="13">
    <location>
        <begin position="721"/>
        <end position="730"/>
    </location>
</feature>
<feature type="domain" description="AWS" evidence="18">
    <location>
        <begin position="435"/>
        <end position="482"/>
    </location>
</feature>
<evidence type="ECO:0000256" key="13">
    <source>
        <dbReference type="SAM" id="MobiDB-lite"/>
    </source>
</evidence>
<dbReference type="Pfam" id="PF17907">
    <property type="entry name" value="AWS"/>
    <property type="match status" value="1"/>
</dbReference>
<feature type="region of interest" description="Disordered" evidence="13">
    <location>
        <begin position="297"/>
        <end position="339"/>
    </location>
</feature>
<keyword evidence="6" id="KW-0949">S-adenosyl-L-methionine</keyword>
<dbReference type="PROSITE" id="PS51294">
    <property type="entry name" value="HTH_MYB"/>
    <property type="match status" value="1"/>
</dbReference>
<dbReference type="PROSITE" id="PS51215">
    <property type="entry name" value="AWS"/>
    <property type="match status" value="1"/>
</dbReference>
<dbReference type="SUPFAM" id="SSF46689">
    <property type="entry name" value="Homeodomain-like"/>
    <property type="match status" value="1"/>
</dbReference>
<protein>
    <recommendedName>
        <fullName evidence="24">Histone-lysine N-methyltransferase</fullName>
    </recommendedName>
</protein>
<evidence type="ECO:0008006" key="24">
    <source>
        <dbReference type="Google" id="ProtNLM"/>
    </source>
</evidence>
<keyword evidence="5" id="KW-0808">Transferase</keyword>
<feature type="domain" description="PHD-type" evidence="14">
    <location>
        <begin position="33"/>
        <end position="86"/>
    </location>
</feature>
<dbReference type="SMART" id="SM00249">
    <property type="entry name" value="PHD"/>
    <property type="match status" value="2"/>
</dbReference>
<dbReference type="InterPro" id="IPR006560">
    <property type="entry name" value="AWS_dom"/>
</dbReference>
<keyword evidence="10" id="KW-0156">Chromatin regulator</keyword>
<dbReference type="CDD" id="cd00167">
    <property type="entry name" value="SANT"/>
    <property type="match status" value="1"/>
</dbReference>
<dbReference type="PROSITE" id="PS50016">
    <property type="entry name" value="ZF_PHD_2"/>
    <property type="match status" value="1"/>
</dbReference>
<keyword evidence="22" id="KW-1185">Reference proteome</keyword>
<dbReference type="Pfam" id="PF00249">
    <property type="entry name" value="Myb_DNA-binding"/>
    <property type="match status" value="1"/>
</dbReference>
<evidence type="ECO:0000256" key="8">
    <source>
        <dbReference type="ARBA" id="ARBA00022771"/>
    </source>
</evidence>
<dbReference type="Proteomes" id="UP000039324">
    <property type="component" value="Unassembled WGS sequence"/>
</dbReference>
<comment type="subcellular location">
    <subcellularLocation>
        <location evidence="2">Chromosome</location>
    </subcellularLocation>
    <subcellularLocation>
        <location evidence="1">Nucleus</location>
    </subcellularLocation>
</comment>
<dbReference type="InterPro" id="IPR003616">
    <property type="entry name" value="Post-SET_dom"/>
</dbReference>
<dbReference type="PANTHER" id="PTHR22884">
    <property type="entry name" value="SET DOMAIN PROTEINS"/>
    <property type="match status" value="1"/>
</dbReference>
<feature type="domain" description="SET" evidence="16">
    <location>
        <begin position="484"/>
        <end position="601"/>
    </location>
</feature>
<dbReference type="InterPro" id="IPR019787">
    <property type="entry name" value="Znf_PHD-finger"/>
</dbReference>
<keyword evidence="21" id="KW-0496">Mitochondrion</keyword>
<dbReference type="Gene3D" id="1.20.58.1880">
    <property type="match status" value="1"/>
</dbReference>
<organism evidence="20 22">
    <name type="scientific">Plasmodiophora brassicae</name>
    <name type="common">Clubroot disease agent</name>
    <dbReference type="NCBI Taxonomy" id="37360"/>
    <lineage>
        <taxon>Eukaryota</taxon>
        <taxon>Sar</taxon>
        <taxon>Rhizaria</taxon>
        <taxon>Endomyxa</taxon>
        <taxon>Phytomyxea</taxon>
        <taxon>Plasmodiophorida</taxon>
        <taxon>Plasmodiophoridae</taxon>
        <taxon>Plasmodiophora</taxon>
    </lineage>
</organism>
<evidence type="ECO:0000256" key="1">
    <source>
        <dbReference type="ARBA" id="ARBA00004123"/>
    </source>
</evidence>
<evidence type="ECO:0000313" key="21">
    <source>
        <dbReference type="EMBL" id="SPR00404.1"/>
    </source>
</evidence>
<dbReference type="EMBL" id="OVEO01000014">
    <property type="protein sequence ID" value="SPR00404.1"/>
    <property type="molecule type" value="Genomic_DNA"/>
</dbReference>
<feature type="compositionally biased region" description="Low complexity" evidence="13">
    <location>
        <begin position="375"/>
        <end position="386"/>
    </location>
</feature>
<reference evidence="21 23" key="2">
    <citation type="submission" date="2018-03" db="EMBL/GenBank/DDBJ databases">
        <authorList>
            <person name="Fogelqvist J."/>
        </authorList>
    </citation>
    <scope>NUCLEOTIDE SEQUENCE [LARGE SCALE GENOMIC DNA]</scope>
</reference>
<evidence type="ECO:0000259" key="17">
    <source>
        <dbReference type="PROSITE" id="PS50868"/>
    </source>
</evidence>
<accession>A0A0G4IK82</accession>
<evidence type="ECO:0000256" key="6">
    <source>
        <dbReference type="ARBA" id="ARBA00022691"/>
    </source>
</evidence>
<evidence type="ECO:0000256" key="10">
    <source>
        <dbReference type="ARBA" id="ARBA00022853"/>
    </source>
</evidence>
<dbReference type="InterPro" id="IPR013083">
    <property type="entry name" value="Znf_RING/FYVE/PHD"/>
</dbReference>
<evidence type="ECO:0000259" key="14">
    <source>
        <dbReference type="PROSITE" id="PS50016"/>
    </source>
</evidence>
<sequence>MVVAAHDEVRAVSLRPKRSAVVVPASRPPNRRVIWCLTCETVIEGGDRGLTCSTCHMSFHRNCIDPVPGDNEHPDAVFVCPDCSSGKTACFACGEPIASVESDGRRCPTRSCRRAHQCHKCAKFDVTSSMSCIPVQCCIRCPKAFHISCLPKSARRIDLGKSGHFFLCAEHEMRPNTKLRVAIVVLPEWALKLGQACLRLKRKEFTLPPWILTEADRLAAADLERRHLERKCKTLAPSTGVPRRKPAPKWTPEESQALLAAYRSHGRDLDALCSVVPNRTAGMIKNYLSNYRNLVKKRHPSEPGANELALKKRKLTPTSQAAQEINDSPGPSSPPQHSSRKYRQCCVCQKWVNVKSIAKHRRGHTPAEDVTQKNASTASTSSSGRSTRADALQSCVPPDATFSLTPPEGFVVTPFRYRTKNVYVGSNGPSLQRLEDAPQCTCNPGDSCADDSCINRVMQFECDPRCCPCGNACQNQRFRKRQYPKIQLIYTPDRGCGMMSTTSIAAGDLVVEYVGEVLNRDEYAKRMRESSEKSETNYYMFALSSNEIIDAKYVGNYARFINHSCNPNCRAQVWMSGGEQRAGIFAMNDIPPGTELTYDYRFQLHDAVLPDAENGTPCRCGSANCSKFLGMRPQRLVSEKKPRAKAMPKLVKDPLSLYSMSQIRRPAQLDTVLSWQLSRPDVFASAAAQLGVYLARNLDRVRVARQSQIADHVEAGRTDRQPSSSSSNDD</sequence>
<keyword evidence="9" id="KW-0862">Zinc</keyword>
<feature type="domain" description="HTH myb-type" evidence="19">
    <location>
        <begin position="249"/>
        <end position="296"/>
    </location>
</feature>
<keyword evidence="4" id="KW-0489">Methyltransferase</keyword>
<evidence type="ECO:0000259" key="18">
    <source>
        <dbReference type="PROSITE" id="PS51215"/>
    </source>
</evidence>
<keyword evidence="11" id="KW-0539">Nucleus</keyword>
<evidence type="ECO:0000313" key="20">
    <source>
        <dbReference type="EMBL" id="CEO95530.1"/>
    </source>
</evidence>
<dbReference type="InterPro" id="IPR001965">
    <property type="entry name" value="Znf_PHD"/>
</dbReference>
<evidence type="ECO:0000256" key="12">
    <source>
        <dbReference type="PROSITE-ProRule" id="PRU00146"/>
    </source>
</evidence>
<dbReference type="SUPFAM" id="SSF57903">
    <property type="entry name" value="FYVE/PHD zinc finger"/>
    <property type="match status" value="1"/>
</dbReference>
<dbReference type="GO" id="GO:0008270">
    <property type="term" value="F:zinc ion binding"/>
    <property type="evidence" value="ECO:0007669"/>
    <property type="project" value="UniProtKB-KW"/>
</dbReference>
<dbReference type="GO" id="GO:0032259">
    <property type="term" value="P:methylation"/>
    <property type="evidence" value="ECO:0007669"/>
    <property type="project" value="UniProtKB-KW"/>
</dbReference>
<evidence type="ECO:0000256" key="2">
    <source>
        <dbReference type="ARBA" id="ARBA00004286"/>
    </source>
</evidence>
<feature type="compositionally biased region" description="Basic and acidic residues" evidence="13">
    <location>
        <begin position="711"/>
        <end position="720"/>
    </location>
</feature>
<dbReference type="SMART" id="SM00317">
    <property type="entry name" value="SET"/>
    <property type="match status" value="1"/>
</dbReference>
<dbReference type="InterPro" id="IPR019786">
    <property type="entry name" value="Zinc_finger_PHD-type_CS"/>
</dbReference>
<feature type="region of interest" description="Disordered" evidence="13">
    <location>
        <begin position="358"/>
        <end position="389"/>
    </location>
</feature>
<dbReference type="PROSITE" id="PS50868">
    <property type="entry name" value="POST_SET"/>
    <property type="match status" value="1"/>
</dbReference>